<feature type="transmembrane region" description="Helical" evidence="2">
    <location>
        <begin position="40"/>
        <end position="67"/>
    </location>
</feature>
<organism evidence="3 4">
    <name type="scientific">Xanthobacter autotrophicus</name>
    <dbReference type="NCBI Taxonomy" id="280"/>
    <lineage>
        <taxon>Bacteria</taxon>
        <taxon>Pseudomonadati</taxon>
        <taxon>Pseudomonadota</taxon>
        <taxon>Alphaproteobacteria</taxon>
        <taxon>Hyphomicrobiales</taxon>
        <taxon>Xanthobacteraceae</taxon>
        <taxon>Xanthobacter</taxon>
    </lineage>
</organism>
<dbReference type="AlphaFoldDB" id="A0A6C1KDW1"/>
<feature type="region of interest" description="Disordered" evidence="1">
    <location>
        <begin position="243"/>
        <end position="271"/>
    </location>
</feature>
<gene>
    <name evidence="3" type="ORF">FBQ73_14175</name>
</gene>
<feature type="region of interest" description="Disordered" evidence="1">
    <location>
        <begin position="1"/>
        <end position="32"/>
    </location>
</feature>
<evidence type="ECO:0000256" key="2">
    <source>
        <dbReference type="SAM" id="Phobius"/>
    </source>
</evidence>
<dbReference type="OrthoDB" id="7958789at2"/>
<dbReference type="InterPro" id="IPR045584">
    <property type="entry name" value="Pilin-like"/>
</dbReference>
<keyword evidence="2" id="KW-0812">Transmembrane</keyword>
<reference evidence="3 4" key="1">
    <citation type="submission" date="2019-05" db="EMBL/GenBank/DDBJ databases">
        <authorList>
            <person name="Zhou X."/>
        </authorList>
    </citation>
    <scope>NUCLEOTIDE SEQUENCE [LARGE SCALE GENOMIC DNA]</scope>
    <source>
        <strain evidence="3 4">DSM 432</strain>
    </source>
</reference>
<evidence type="ECO:0000256" key="1">
    <source>
        <dbReference type="SAM" id="MobiDB-lite"/>
    </source>
</evidence>
<dbReference type="PROSITE" id="PS00409">
    <property type="entry name" value="PROKAR_NTER_METHYL"/>
    <property type="match status" value="1"/>
</dbReference>
<evidence type="ECO:0000313" key="3">
    <source>
        <dbReference type="EMBL" id="TLX42011.1"/>
    </source>
</evidence>
<dbReference type="Pfam" id="PF07963">
    <property type="entry name" value="N_methyl"/>
    <property type="match status" value="1"/>
</dbReference>
<dbReference type="InterPro" id="IPR012902">
    <property type="entry name" value="N_methyl_site"/>
</dbReference>
<dbReference type="SUPFAM" id="SSF54523">
    <property type="entry name" value="Pili subunits"/>
    <property type="match status" value="1"/>
</dbReference>
<keyword evidence="2" id="KW-1133">Transmembrane helix</keyword>
<dbReference type="NCBIfam" id="TIGR02532">
    <property type="entry name" value="IV_pilin_GFxxxE"/>
    <property type="match status" value="1"/>
</dbReference>
<dbReference type="Proteomes" id="UP000305131">
    <property type="component" value="Unassembled WGS sequence"/>
</dbReference>
<sequence length="271" mass="27931">MGAARRGDPRARALRRHGGAGDGAPRAGGRRMSRAFPKRAATAGFSLIEVLVALTLTGLVLSALAMVTGKWLPNWQRGLARVEASELIALAVDRMAADLAAAEFVPANLSAKRPLFVGTSSSVLFVRTALGPNAKPGLEIVQLAETGGGLGRSAATFAPRPADAGLPPFGAPVPLLGAAYRVSFSYAGRDGVWRDGWIDADTLPRAVRLVIREARTGRALDASSAVVIRAEVPAVCVTDETRPVCTRPRPAGAGQEAGQGAGDASGEGRAP</sequence>
<evidence type="ECO:0000313" key="4">
    <source>
        <dbReference type="Proteomes" id="UP000305131"/>
    </source>
</evidence>
<accession>A0A6C1KDW1</accession>
<feature type="compositionally biased region" description="Gly residues" evidence="1">
    <location>
        <begin position="255"/>
        <end position="265"/>
    </location>
</feature>
<name>A0A6C1KDW1_XANAU</name>
<feature type="compositionally biased region" description="Basic and acidic residues" evidence="1">
    <location>
        <begin position="1"/>
        <end position="11"/>
    </location>
</feature>
<keyword evidence="2" id="KW-0472">Membrane</keyword>
<proteinExistence type="predicted"/>
<comment type="caution">
    <text evidence="3">The sequence shown here is derived from an EMBL/GenBank/DDBJ whole genome shotgun (WGS) entry which is preliminary data.</text>
</comment>
<protein>
    <submittedName>
        <fullName evidence="3">Prepilin-type N-terminal cleavage/methylation domain-containing protein</fullName>
    </submittedName>
</protein>
<dbReference type="EMBL" id="VAUP01000031">
    <property type="protein sequence ID" value="TLX42011.1"/>
    <property type="molecule type" value="Genomic_DNA"/>
</dbReference>